<evidence type="ECO:0008006" key="5">
    <source>
        <dbReference type="Google" id="ProtNLM"/>
    </source>
</evidence>
<keyword evidence="4" id="KW-1185">Reference proteome</keyword>
<gene>
    <name evidence="3" type="ORF">GCM10010123_32820</name>
</gene>
<dbReference type="RefSeq" id="WP_189171044.1">
    <property type="nucleotide sequence ID" value="NZ_BMQB01000007.1"/>
</dbReference>
<evidence type="ECO:0000313" key="3">
    <source>
        <dbReference type="EMBL" id="GGK00346.1"/>
    </source>
</evidence>
<evidence type="ECO:0000256" key="1">
    <source>
        <dbReference type="SAM" id="MobiDB-lite"/>
    </source>
</evidence>
<sequence length="189" mass="19259">MPSEPAPPPAAPPPAGARPAAAPAGRRPRDMVLSLVALIVPLAVLGGIYKYVQRGDEPRVADVAPVLDEARRAGDFPVAAPGDLPGWRPASATYAAGDGRAVLRIGYEAPSGAGLQLVESDRPADALLADELGPTRPAGAVAVAGRDWQRYPGRPGEEALVLLAPERTVLVLGPAGAPELATLAGKVVL</sequence>
<dbReference type="Proteomes" id="UP000649739">
    <property type="component" value="Unassembled WGS sequence"/>
</dbReference>
<dbReference type="EMBL" id="BMQB01000007">
    <property type="protein sequence ID" value="GGK00346.1"/>
    <property type="molecule type" value="Genomic_DNA"/>
</dbReference>
<reference evidence="3" key="2">
    <citation type="submission" date="2020-09" db="EMBL/GenBank/DDBJ databases">
        <authorList>
            <person name="Sun Q."/>
            <person name="Ohkuma M."/>
        </authorList>
    </citation>
    <scope>NUCLEOTIDE SEQUENCE</scope>
    <source>
        <strain evidence="3">JCM 3090</strain>
    </source>
</reference>
<feature type="compositionally biased region" description="Pro residues" evidence="1">
    <location>
        <begin position="1"/>
        <end position="16"/>
    </location>
</feature>
<feature type="region of interest" description="Disordered" evidence="1">
    <location>
        <begin position="1"/>
        <end position="24"/>
    </location>
</feature>
<protein>
    <recommendedName>
        <fullName evidence="5">DUF4245 domain-containing protein</fullName>
    </recommendedName>
</protein>
<proteinExistence type="predicted"/>
<dbReference type="AlphaFoldDB" id="A0A8J3FEG5"/>
<feature type="transmembrane region" description="Helical" evidence="2">
    <location>
        <begin position="31"/>
        <end position="49"/>
    </location>
</feature>
<dbReference type="InterPro" id="IPR025339">
    <property type="entry name" value="DUF4245"/>
</dbReference>
<keyword evidence="2" id="KW-0812">Transmembrane</keyword>
<organism evidence="3 4">
    <name type="scientific">Pilimelia anulata</name>
    <dbReference type="NCBI Taxonomy" id="53371"/>
    <lineage>
        <taxon>Bacteria</taxon>
        <taxon>Bacillati</taxon>
        <taxon>Actinomycetota</taxon>
        <taxon>Actinomycetes</taxon>
        <taxon>Micromonosporales</taxon>
        <taxon>Micromonosporaceae</taxon>
        <taxon>Pilimelia</taxon>
    </lineage>
</organism>
<accession>A0A8J3FEG5</accession>
<dbReference type="Pfam" id="PF14030">
    <property type="entry name" value="DUF4245"/>
    <property type="match status" value="1"/>
</dbReference>
<keyword evidence="2" id="KW-0472">Membrane</keyword>
<name>A0A8J3FEG5_9ACTN</name>
<evidence type="ECO:0000313" key="4">
    <source>
        <dbReference type="Proteomes" id="UP000649739"/>
    </source>
</evidence>
<comment type="caution">
    <text evidence="3">The sequence shown here is derived from an EMBL/GenBank/DDBJ whole genome shotgun (WGS) entry which is preliminary data.</text>
</comment>
<evidence type="ECO:0000256" key="2">
    <source>
        <dbReference type="SAM" id="Phobius"/>
    </source>
</evidence>
<reference evidence="3" key="1">
    <citation type="journal article" date="2014" name="Int. J. Syst. Evol. Microbiol.">
        <title>Complete genome sequence of Corynebacterium casei LMG S-19264T (=DSM 44701T), isolated from a smear-ripened cheese.</title>
        <authorList>
            <consortium name="US DOE Joint Genome Institute (JGI-PGF)"/>
            <person name="Walter F."/>
            <person name="Albersmeier A."/>
            <person name="Kalinowski J."/>
            <person name="Ruckert C."/>
        </authorList>
    </citation>
    <scope>NUCLEOTIDE SEQUENCE</scope>
    <source>
        <strain evidence="3">JCM 3090</strain>
    </source>
</reference>
<keyword evidence="2" id="KW-1133">Transmembrane helix</keyword>